<reference evidence="1 2" key="1">
    <citation type="journal article" date="2017" name="Front. Microbiol.">
        <title>New Insights into the Diversity of the Genus Faecalibacterium.</title>
        <authorList>
            <person name="Benevides L."/>
            <person name="Burman S."/>
            <person name="Martin R."/>
            <person name="Robert V."/>
            <person name="Thomas M."/>
            <person name="Miquel S."/>
            <person name="Chain F."/>
            <person name="Sokol H."/>
            <person name="Bermudez-Humaran L.G."/>
            <person name="Morrison M."/>
            <person name="Langella P."/>
            <person name="Azevedo V.A."/>
            <person name="Chatel J.M."/>
            <person name="Soares S."/>
        </authorList>
    </citation>
    <scope>NUCLEOTIDE SEQUENCE [LARGE SCALE GENOMIC DNA]</scope>
    <source>
        <strain evidence="1 2">AHMP21</strain>
    </source>
</reference>
<organism evidence="1 2">
    <name type="scientific">Faecalibacterium prausnitzii</name>
    <dbReference type="NCBI Taxonomy" id="853"/>
    <lineage>
        <taxon>Bacteria</taxon>
        <taxon>Bacillati</taxon>
        <taxon>Bacillota</taxon>
        <taxon>Clostridia</taxon>
        <taxon>Eubacteriales</taxon>
        <taxon>Oscillospiraceae</taxon>
        <taxon>Faecalibacterium</taxon>
    </lineage>
</organism>
<evidence type="ECO:0000313" key="1">
    <source>
        <dbReference type="EMBL" id="PDX89805.1"/>
    </source>
</evidence>
<protein>
    <recommendedName>
        <fullName evidence="3">ATP-binding protein</fullName>
    </recommendedName>
</protein>
<dbReference type="AlphaFoldDB" id="A0A2A7BEM0"/>
<accession>A0A2A7BEM0</accession>
<proteinExistence type="predicted"/>
<evidence type="ECO:0000313" key="2">
    <source>
        <dbReference type="Proteomes" id="UP000220438"/>
    </source>
</evidence>
<dbReference type="PANTHER" id="PTHR34301:SF8">
    <property type="entry name" value="ATPASE DOMAIN-CONTAINING PROTEIN"/>
    <property type="match status" value="1"/>
</dbReference>
<dbReference type="InterPro" id="IPR027417">
    <property type="entry name" value="P-loop_NTPase"/>
</dbReference>
<dbReference type="RefSeq" id="WP_097770752.1">
    <property type="nucleotide sequence ID" value="NZ_NOUW01000017.1"/>
</dbReference>
<dbReference type="PANTHER" id="PTHR34301">
    <property type="entry name" value="DNA-BINDING PROTEIN-RELATED"/>
    <property type="match status" value="1"/>
</dbReference>
<evidence type="ECO:0008006" key="3">
    <source>
        <dbReference type="Google" id="ProtNLM"/>
    </source>
</evidence>
<dbReference type="Gene3D" id="3.40.50.300">
    <property type="entry name" value="P-loop containing nucleotide triphosphate hydrolases"/>
    <property type="match status" value="1"/>
</dbReference>
<dbReference type="Proteomes" id="UP000220438">
    <property type="component" value="Unassembled WGS sequence"/>
</dbReference>
<name>A0A2A7BEM0_9FIRM</name>
<dbReference type="EMBL" id="NOUW01000017">
    <property type="protein sequence ID" value="PDX89805.1"/>
    <property type="molecule type" value="Genomic_DNA"/>
</dbReference>
<dbReference type="SUPFAM" id="SSF52540">
    <property type="entry name" value="P-loop containing nucleoside triphosphate hydrolases"/>
    <property type="match status" value="1"/>
</dbReference>
<gene>
    <name evidence="1" type="ORF">CHR61_06565</name>
</gene>
<comment type="caution">
    <text evidence="1">The sequence shown here is derived from an EMBL/GenBank/DDBJ whole genome shotgun (WGS) entry which is preliminary data.</text>
</comment>
<sequence>MGTIKQDIVDVFLPKHPEQEQIIKPFLNGFDITYAEKKELNNTVLFSYMIKPESFMKDAFGLEKEILLVYSPFDTLEARALQAANMLFKTFPYMNRIDTLNFFMVSKDDNILNYAGIMSFSEEESRSIVPFLYEELRANVSDSWYIRKVLKRNFYDVDLFGYMLPLRDESSFFGRQQIAARYIDAIKRCENRGIFGLRKTGKTSFLFKIDRIIREQHLGFVFFYDCKSPSYRKLHWNELLGEICNNIAKRLRIPIRKEYDEKNIIKSFRYVVKTASDRNQKIIIMFDEIEYISFKSPLDAHWKTEFIDFWQTIWSVQSLHRNLVFILSGVNPSAIETDTINGVQNPLFSIVQSEYLHGLTEDESKNMIRTLGRRMGLKFDVDAVKLLYDQFNGHPMLIRLACSYINRQYGNDVNRPVTIKGSDIKSMQNDIDVELAYYFKHVVSEIQKFYPEEYEMFELLASGQTADFIELSAITEYTKHLYSYGLIGRESGRPPFVKMPVAGRYVAMELAKKEKRKTLYRIVEPAKRNQWVSQRVKSIIRDLRQLESAIRSKGSCKLFGENSFPEAERFAALHSVQTESEFENFFNVCNRCFVESIENYGKSIGKKKYFWTDIKNSYPTLFEVLHRIKVYRHSRDHLTLDPQVAQLYTEYWNTDTKDVTDSDEQRFVIQQRILESFLSAIQVEIDVLT</sequence>